<accession>A0A1H8N097</accession>
<reference evidence="2" key="1">
    <citation type="submission" date="2016-10" db="EMBL/GenBank/DDBJ databases">
        <authorList>
            <person name="Varghese N."/>
            <person name="Submissions S."/>
        </authorList>
    </citation>
    <scope>NUCLEOTIDE SEQUENCE [LARGE SCALE GENOMIC DNA]</scope>
    <source>
        <strain evidence="2">CGMCC 1.10121</strain>
    </source>
</reference>
<evidence type="ECO:0000313" key="1">
    <source>
        <dbReference type="EMBL" id="SEO23071.1"/>
    </source>
</evidence>
<dbReference type="AlphaFoldDB" id="A0A1H8N097"/>
<evidence type="ECO:0000313" key="2">
    <source>
        <dbReference type="Proteomes" id="UP000199126"/>
    </source>
</evidence>
<dbReference type="OrthoDB" id="327718at2157"/>
<gene>
    <name evidence="1" type="ORF">SAMN04487948_101226</name>
</gene>
<evidence type="ECO:0008006" key="3">
    <source>
        <dbReference type="Google" id="ProtNLM"/>
    </source>
</evidence>
<sequence>MSYYNFFDSYLVEVRGEGGRAVDQHRQMYDHFRERTPTREPDLVVELATESPDPDTVLGTPGSHYGRDGDRFVVRKGSNYMTVDADWTHITVSPNWEPFNVVYPLEYELRRRFVEQGFALVHASGVQREGTTFVFPAWRSAGKTNTLLSLLSSGGDYLADDRLWVSADGSVRGYPLGVNMQPHNVESFGGVTDTDREDGDLKSRIATLVEQYADRTRSVVDEGLLFLTRRFLDDGRRTFASLSDVLPGSAFVDNATLDNVVVLRAAPTSETVSMASISPEDALTETTTINEYEWNTLLREYFAAFDTLFPEAEKSAEFESVLATERRILSELFETVPTYRMLVPRTRDWIETGIADDLVDSLSELDQRVETAP</sequence>
<keyword evidence="2" id="KW-1185">Reference proteome</keyword>
<organism evidence="1 2">
    <name type="scientific">Halogranum amylolyticum</name>
    <dbReference type="NCBI Taxonomy" id="660520"/>
    <lineage>
        <taxon>Archaea</taxon>
        <taxon>Methanobacteriati</taxon>
        <taxon>Methanobacteriota</taxon>
        <taxon>Stenosarchaea group</taxon>
        <taxon>Halobacteria</taxon>
        <taxon>Halobacteriales</taxon>
        <taxon>Haloferacaceae</taxon>
    </lineage>
</organism>
<dbReference type="Proteomes" id="UP000199126">
    <property type="component" value="Unassembled WGS sequence"/>
</dbReference>
<dbReference type="EMBL" id="FODV01000001">
    <property type="protein sequence ID" value="SEO23071.1"/>
    <property type="molecule type" value="Genomic_DNA"/>
</dbReference>
<dbReference type="Gene3D" id="3.40.50.300">
    <property type="entry name" value="P-loop containing nucleotide triphosphate hydrolases"/>
    <property type="match status" value="1"/>
</dbReference>
<dbReference type="InterPro" id="IPR027417">
    <property type="entry name" value="P-loop_NTPase"/>
</dbReference>
<dbReference type="RefSeq" id="WP_089820615.1">
    <property type="nucleotide sequence ID" value="NZ_FODV01000001.1"/>
</dbReference>
<name>A0A1H8N097_9EURY</name>
<proteinExistence type="predicted"/>
<protein>
    <recommendedName>
        <fullName evidence="3">HprK-related kinase B</fullName>
    </recommendedName>
</protein>